<evidence type="ECO:0000313" key="3">
    <source>
        <dbReference type="EMBL" id="RHZ86090.1"/>
    </source>
</evidence>
<feature type="compositionally biased region" description="Low complexity" evidence="1">
    <location>
        <begin position="156"/>
        <end position="170"/>
    </location>
</feature>
<protein>
    <recommendedName>
        <fullName evidence="5">Mid2 domain-containing protein</fullName>
    </recommendedName>
</protein>
<comment type="caution">
    <text evidence="3">The sequence shown here is derived from an EMBL/GenBank/DDBJ whole genome shotgun (WGS) entry which is preliminary data.</text>
</comment>
<evidence type="ECO:0000256" key="1">
    <source>
        <dbReference type="SAM" id="MobiDB-lite"/>
    </source>
</evidence>
<organism evidence="3 4">
    <name type="scientific">Diversispora epigaea</name>
    <dbReference type="NCBI Taxonomy" id="1348612"/>
    <lineage>
        <taxon>Eukaryota</taxon>
        <taxon>Fungi</taxon>
        <taxon>Fungi incertae sedis</taxon>
        <taxon>Mucoromycota</taxon>
        <taxon>Glomeromycotina</taxon>
        <taxon>Glomeromycetes</taxon>
        <taxon>Diversisporales</taxon>
        <taxon>Diversisporaceae</taxon>
        <taxon>Diversispora</taxon>
    </lineage>
</organism>
<feature type="compositionally biased region" description="Polar residues" evidence="1">
    <location>
        <begin position="122"/>
        <end position="131"/>
    </location>
</feature>
<dbReference type="Proteomes" id="UP000266861">
    <property type="component" value="Unassembled WGS sequence"/>
</dbReference>
<keyword evidence="2" id="KW-0812">Transmembrane</keyword>
<dbReference type="AlphaFoldDB" id="A0A397JNM3"/>
<evidence type="ECO:0008006" key="5">
    <source>
        <dbReference type="Google" id="ProtNLM"/>
    </source>
</evidence>
<keyword evidence="4" id="KW-1185">Reference proteome</keyword>
<accession>A0A397JNM3</accession>
<evidence type="ECO:0000313" key="4">
    <source>
        <dbReference type="Proteomes" id="UP000266861"/>
    </source>
</evidence>
<evidence type="ECO:0000256" key="2">
    <source>
        <dbReference type="SAM" id="Phobius"/>
    </source>
</evidence>
<reference evidence="3 4" key="1">
    <citation type="submission" date="2018-08" db="EMBL/GenBank/DDBJ databases">
        <title>Genome and evolution of the arbuscular mycorrhizal fungus Diversispora epigaea (formerly Glomus versiforme) and its bacterial endosymbionts.</title>
        <authorList>
            <person name="Sun X."/>
            <person name="Fei Z."/>
            <person name="Harrison M."/>
        </authorList>
    </citation>
    <scope>NUCLEOTIDE SEQUENCE [LARGE SCALE GENOMIC DNA]</scope>
    <source>
        <strain evidence="3 4">IT104</strain>
    </source>
</reference>
<keyword evidence="2" id="KW-0472">Membrane</keyword>
<feature type="region of interest" description="Disordered" evidence="1">
    <location>
        <begin position="112"/>
        <end position="170"/>
    </location>
</feature>
<feature type="transmembrane region" description="Helical" evidence="2">
    <location>
        <begin position="82"/>
        <end position="103"/>
    </location>
</feature>
<gene>
    <name evidence="3" type="ORF">Glove_54g41</name>
</gene>
<dbReference type="EMBL" id="PQFF01000051">
    <property type="protein sequence ID" value="RHZ86090.1"/>
    <property type="molecule type" value="Genomic_DNA"/>
</dbReference>
<name>A0A397JNM3_9GLOM</name>
<proteinExistence type="predicted"/>
<keyword evidence="2" id="KW-1133">Transmembrane helix</keyword>
<sequence length="170" mass="18954">MIRDCDDDCNNENDIDNVTGCNQSRRIVRLYLEFNAIIDNQSTTTAMLSSYSTVIKSISSPSESTTPTTITINNNESKRNKIIIGVFVGCTLFGLLISFLYWLRRVKSMNETPDFEIPPSTTPETQDTPNETPEDTPKETPDFEIPPSTPSPRPPLSQQNSLSSSRNSLS</sequence>